<evidence type="ECO:0000313" key="1">
    <source>
        <dbReference type="EMBL" id="OBQ45048.1"/>
    </source>
</evidence>
<organism evidence="1 2">
    <name type="scientific">Aphanizomenon flos-aquae WA102</name>
    <dbReference type="NCBI Taxonomy" id="1710896"/>
    <lineage>
        <taxon>Bacteria</taxon>
        <taxon>Bacillati</taxon>
        <taxon>Cyanobacteriota</taxon>
        <taxon>Cyanophyceae</taxon>
        <taxon>Nostocales</taxon>
        <taxon>Aphanizomenonaceae</taxon>
        <taxon>Aphanizomenon</taxon>
    </lineage>
</organism>
<dbReference type="AlphaFoldDB" id="A0A1B7X6S4"/>
<gene>
    <name evidence="1" type="ORF">AN484_04070</name>
</gene>
<evidence type="ECO:0000313" key="2">
    <source>
        <dbReference type="Proteomes" id="UP000092093"/>
    </source>
</evidence>
<dbReference type="PATRIC" id="fig|1710896.3.peg.1343"/>
<proteinExistence type="predicted"/>
<dbReference type="EMBL" id="LJOW01000010">
    <property type="protein sequence ID" value="OBQ45048.1"/>
    <property type="molecule type" value="Genomic_DNA"/>
</dbReference>
<dbReference type="Proteomes" id="UP000092093">
    <property type="component" value="Unassembled WGS sequence"/>
</dbReference>
<reference evidence="1 2" key="1">
    <citation type="submission" date="2015-09" db="EMBL/GenBank/DDBJ databases">
        <title>Aphanizomenon flos-aquae WA102.</title>
        <authorList>
            <person name="Driscoll C."/>
        </authorList>
    </citation>
    <scope>NUCLEOTIDE SEQUENCE [LARGE SCALE GENOMIC DNA]</scope>
    <source>
        <strain evidence="1">WA102</strain>
    </source>
</reference>
<protein>
    <submittedName>
        <fullName evidence="1">Uncharacterized protein</fullName>
    </submittedName>
</protein>
<accession>A0A1B7X6S4</accession>
<comment type="caution">
    <text evidence="1">The sequence shown here is derived from an EMBL/GenBank/DDBJ whole genome shotgun (WGS) entry which is preliminary data.</text>
</comment>
<name>A0A1B7X6S4_APHFL</name>
<sequence length="139" mass="16150">MKEIETGNVTRYCKPRDLQDGIVQSSAFEKREKDTFLSVHLLEFFQKETELENVLQIKAYMEAGNFNLKPNGCFAVVNIQQSKEYITEKESLEISYREEELPHCGIYYDAYDYVIAELLAQCVQNNYLIKDITDSKNGN</sequence>